<dbReference type="Gene3D" id="1.20.1730.10">
    <property type="entry name" value="Sodium/glucose cotransporter"/>
    <property type="match status" value="1"/>
</dbReference>
<dbReference type="PANTHER" id="PTHR42985:SF40">
    <property type="entry name" value="LD47995P-RELATED"/>
    <property type="match status" value="1"/>
</dbReference>
<dbReference type="GO" id="GO:0006814">
    <property type="term" value="P:sodium ion transport"/>
    <property type="evidence" value="ECO:0007669"/>
    <property type="project" value="UniProtKB-KW"/>
</dbReference>
<comment type="subcellular location">
    <subcellularLocation>
        <location evidence="1">Cell membrane</location>
        <topology evidence="1">Multi-pass membrane protein</topology>
    </subcellularLocation>
</comment>
<dbReference type="AlphaFoldDB" id="A0A819N1Q6"/>
<dbReference type="InterPro" id="IPR038377">
    <property type="entry name" value="Na/Glc_symporter_sf"/>
</dbReference>
<protein>
    <submittedName>
        <fullName evidence="9">Uncharacterized protein</fullName>
    </submittedName>
</protein>
<keyword evidence="7" id="KW-1133">Transmembrane helix</keyword>
<evidence type="ECO:0000256" key="1">
    <source>
        <dbReference type="ARBA" id="ARBA00004651"/>
    </source>
</evidence>
<evidence type="ECO:0000256" key="4">
    <source>
        <dbReference type="ARBA" id="ARBA00023053"/>
    </source>
</evidence>
<evidence type="ECO:0000256" key="6">
    <source>
        <dbReference type="ARBA" id="ARBA00023201"/>
    </source>
</evidence>
<evidence type="ECO:0000256" key="5">
    <source>
        <dbReference type="ARBA" id="ARBA00023065"/>
    </source>
</evidence>
<dbReference type="GO" id="GO:0005886">
    <property type="term" value="C:plasma membrane"/>
    <property type="evidence" value="ECO:0007669"/>
    <property type="project" value="UniProtKB-SubCell"/>
</dbReference>
<evidence type="ECO:0000256" key="7">
    <source>
        <dbReference type="SAM" id="Phobius"/>
    </source>
</evidence>
<evidence type="ECO:0000256" key="3">
    <source>
        <dbReference type="ARBA" id="ARBA00022475"/>
    </source>
</evidence>
<feature type="transmembrane region" description="Helical" evidence="7">
    <location>
        <begin position="23"/>
        <end position="42"/>
    </location>
</feature>
<keyword evidence="5" id="KW-0406">Ion transport</keyword>
<evidence type="ECO:0000313" key="10">
    <source>
        <dbReference type="Proteomes" id="UP000663844"/>
    </source>
</evidence>
<feature type="transmembrane region" description="Helical" evidence="7">
    <location>
        <begin position="86"/>
        <end position="114"/>
    </location>
</feature>
<dbReference type="Proteomes" id="UP000663844">
    <property type="component" value="Unassembled WGS sequence"/>
</dbReference>
<comment type="caution">
    <text evidence="9">The sequence shown here is derived from an EMBL/GenBank/DDBJ whole genome shotgun (WGS) entry which is preliminary data.</text>
</comment>
<reference evidence="9" key="1">
    <citation type="submission" date="2021-02" db="EMBL/GenBank/DDBJ databases">
        <authorList>
            <person name="Nowell W R."/>
        </authorList>
    </citation>
    <scope>NUCLEOTIDE SEQUENCE</scope>
</reference>
<evidence type="ECO:0000313" key="8">
    <source>
        <dbReference type="EMBL" id="CAF1331038.1"/>
    </source>
</evidence>
<organism evidence="9 10">
    <name type="scientific">Adineta steineri</name>
    <dbReference type="NCBI Taxonomy" id="433720"/>
    <lineage>
        <taxon>Eukaryota</taxon>
        <taxon>Metazoa</taxon>
        <taxon>Spiralia</taxon>
        <taxon>Gnathifera</taxon>
        <taxon>Rotifera</taxon>
        <taxon>Eurotatoria</taxon>
        <taxon>Bdelloidea</taxon>
        <taxon>Adinetida</taxon>
        <taxon>Adinetidae</taxon>
        <taxon>Adineta</taxon>
    </lineage>
</organism>
<dbReference type="GO" id="GO:0015293">
    <property type="term" value="F:symporter activity"/>
    <property type="evidence" value="ECO:0007669"/>
    <property type="project" value="TreeGrafter"/>
</dbReference>
<keyword evidence="7" id="KW-0812">Transmembrane</keyword>
<keyword evidence="4" id="KW-0915">Sodium</keyword>
<proteinExistence type="predicted"/>
<keyword evidence="2" id="KW-0813">Transport</keyword>
<sequence>MAVILYGPSLALVNVNFDPSIRYTMWSIFIGVIFSSTAQYTYIQTQAQRYMCVKDTTSAEKVVWTNYVMLIYPLFVIETFRRFSGYAGLSIACMLSATLSTLSSGANSIVTVIITDISKQLTKKHSM</sequence>
<dbReference type="PANTHER" id="PTHR42985">
    <property type="entry name" value="SODIUM-COUPLED MONOCARBOXYLATE TRANSPORTER"/>
    <property type="match status" value="1"/>
</dbReference>
<evidence type="ECO:0000313" key="9">
    <source>
        <dbReference type="EMBL" id="CAF3989221.1"/>
    </source>
</evidence>
<keyword evidence="7" id="KW-0472">Membrane</keyword>
<keyword evidence="6" id="KW-0739">Sodium transport</keyword>
<dbReference type="Proteomes" id="UP000663845">
    <property type="component" value="Unassembled WGS sequence"/>
</dbReference>
<keyword evidence="3" id="KW-1003">Cell membrane</keyword>
<evidence type="ECO:0000256" key="2">
    <source>
        <dbReference type="ARBA" id="ARBA00022448"/>
    </source>
</evidence>
<feature type="transmembrane region" description="Helical" evidence="7">
    <location>
        <begin position="62"/>
        <end position="80"/>
    </location>
</feature>
<dbReference type="EMBL" id="CAJNOG010000667">
    <property type="protein sequence ID" value="CAF1331038.1"/>
    <property type="molecule type" value="Genomic_DNA"/>
</dbReference>
<name>A0A819N1Q6_9BILA</name>
<dbReference type="EMBL" id="CAJOAZ010003163">
    <property type="protein sequence ID" value="CAF3989221.1"/>
    <property type="molecule type" value="Genomic_DNA"/>
</dbReference>
<accession>A0A819N1Q6</accession>
<dbReference type="InterPro" id="IPR051163">
    <property type="entry name" value="Sodium:Solute_Symporter_SSF"/>
</dbReference>
<gene>
    <name evidence="8" type="ORF">JYZ213_LOCUS33953</name>
    <name evidence="9" type="ORF">OXD698_LOCUS28846</name>
</gene>